<evidence type="ECO:0000259" key="3">
    <source>
        <dbReference type="PROSITE" id="PS50075"/>
    </source>
</evidence>
<evidence type="ECO:0000256" key="2">
    <source>
        <dbReference type="ARBA" id="ARBA00022553"/>
    </source>
</evidence>
<dbReference type="OrthoDB" id="9804551at2"/>
<organism evidence="4 5">
    <name type="scientific">Thermaurantimonas aggregans</name>
    <dbReference type="NCBI Taxonomy" id="2173829"/>
    <lineage>
        <taxon>Bacteria</taxon>
        <taxon>Pseudomonadati</taxon>
        <taxon>Bacteroidota</taxon>
        <taxon>Flavobacteriia</taxon>
        <taxon>Flavobacteriales</taxon>
        <taxon>Schleiferiaceae</taxon>
        <taxon>Thermaurantimonas</taxon>
    </lineage>
</organism>
<dbReference type="InterPro" id="IPR009081">
    <property type="entry name" value="PP-bd_ACP"/>
</dbReference>
<evidence type="ECO:0000256" key="1">
    <source>
        <dbReference type="ARBA" id="ARBA00022450"/>
    </source>
</evidence>
<dbReference type="Pfam" id="PF00550">
    <property type="entry name" value="PP-binding"/>
    <property type="match status" value="1"/>
</dbReference>
<gene>
    <name evidence="4" type="ORF">JCM31826_08340</name>
</gene>
<dbReference type="EMBL" id="BHZE01000006">
    <property type="protein sequence ID" value="GCD77352.1"/>
    <property type="molecule type" value="Genomic_DNA"/>
</dbReference>
<evidence type="ECO:0000313" key="4">
    <source>
        <dbReference type="EMBL" id="GCD77352.1"/>
    </source>
</evidence>
<proteinExistence type="predicted"/>
<protein>
    <submittedName>
        <fullName evidence="4">Acyl carrier protein</fullName>
    </submittedName>
</protein>
<accession>A0A401XK25</accession>
<dbReference type="PROSITE" id="PS50075">
    <property type="entry name" value="CARRIER"/>
    <property type="match status" value="1"/>
</dbReference>
<keyword evidence="5" id="KW-1185">Reference proteome</keyword>
<reference evidence="4 5" key="1">
    <citation type="submission" date="2018-11" db="EMBL/GenBank/DDBJ databases">
        <title>Schleiferia aggregans sp. nov., a moderately thermophilic heterotrophic bacterium isolated from microbial mats at a terrestrial hot spring.</title>
        <authorList>
            <person name="Iino T."/>
            <person name="Ohkuma M."/>
            <person name="Haruta S."/>
        </authorList>
    </citation>
    <scope>NUCLEOTIDE SEQUENCE [LARGE SCALE GENOMIC DNA]</scope>
    <source>
        <strain evidence="4 5">LA</strain>
    </source>
</reference>
<dbReference type="InterPro" id="IPR006162">
    <property type="entry name" value="Ppantetheine_attach_site"/>
</dbReference>
<keyword evidence="2" id="KW-0597">Phosphoprotein</keyword>
<comment type="caution">
    <text evidence="4">The sequence shown here is derived from an EMBL/GenBank/DDBJ whole genome shotgun (WGS) entry which is preliminary data.</text>
</comment>
<sequence length="73" mass="8252">MNKKVEELIRIVLENRGKRSDIPIHSESHLRDDLGMDSLDLAELTVRIEAEYDVDVFADGIVSTVGEIEKKLS</sequence>
<dbReference type="AlphaFoldDB" id="A0A401XK25"/>
<dbReference type="SUPFAM" id="SSF47336">
    <property type="entry name" value="ACP-like"/>
    <property type="match status" value="1"/>
</dbReference>
<dbReference type="RefSeq" id="WP_124397415.1">
    <property type="nucleotide sequence ID" value="NZ_BHZE01000006.1"/>
</dbReference>
<dbReference type="Proteomes" id="UP000286715">
    <property type="component" value="Unassembled WGS sequence"/>
</dbReference>
<dbReference type="InterPro" id="IPR036736">
    <property type="entry name" value="ACP-like_sf"/>
</dbReference>
<dbReference type="Gene3D" id="1.10.1200.10">
    <property type="entry name" value="ACP-like"/>
    <property type="match status" value="1"/>
</dbReference>
<dbReference type="PROSITE" id="PS00012">
    <property type="entry name" value="PHOSPHOPANTETHEINE"/>
    <property type="match status" value="1"/>
</dbReference>
<feature type="domain" description="Carrier" evidence="3">
    <location>
        <begin position="1"/>
        <end position="73"/>
    </location>
</feature>
<evidence type="ECO:0000313" key="5">
    <source>
        <dbReference type="Proteomes" id="UP000286715"/>
    </source>
</evidence>
<keyword evidence="1" id="KW-0596">Phosphopantetheine</keyword>
<name>A0A401XK25_9FLAO</name>